<dbReference type="AlphaFoldDB" id="A0A431WVF7"/>
<accession>A0A431WVF7</accession>
<dbReference type="NCBIfam" id="NF038116">
    <property type="entry name" value="Sden1266_dom"/>
    <property type="match status" value="1"/>
</dbReference>
<protein>
    <recommendedName>
        <fullName evidence="4">GlyGly-CTERM sorting domain-containing protein</fullName>
    </recommendedName>
</protein>
<keyword evidence="1" id="KW-1133">Transmembrane helix</keyword>
<dbReference type="EMBL" id="RXNU01000004">
    <property type="protein sequence ID" value="RTR39174.1"/>
    <property type="molecule type" value="Genomic_DNA"/>
</dbReference>
<evidence type="ECO:0000313" key="2">
    <source>
        <dbReference type="EMBL" id="RTR39174.1"/>
    </source>
</evidence>
<evidence type="ECO:0000256" key="1">
    <source>
        <dbReference type="SAM" id="Phobius"/>
    </source>
</evidence>
<dbReference type="RefSeq" id="WP_126520042.1">
    <property type="nucleotide sequence ID" value="NZ_RXNU01000004.1"/>
</dbReference>
<dbReference type="Proteomes" id="UP000267448">
    <property type="component" value="Unassembled WGS sequence"/>
</dbReference>
<dbReference type="OrthoDB" id="6322244at2"/>
<organism evidence="2 3">
    <name type="scientific">Shewanella canadensis</name>
    <dbReference type="NCBI Taxonomy" id="271096"/>
    <lineage>
        <taxon>Bacteria</taxon>
        <taxon>Pseudomonadati</taxon>
        <taxon>Pseudomonadota</taxon>
        <taxon>Gammaproteobacteria</taxon>
        <taxon>Alteromonadales</taxon>
        <taxon>Shewanellaceae</taxon>
        <taxon>Shewanella</taxon>
    </lineage>
</organism>
<keyword evidence="1" id="KW-0812">Transmembrane</keyword>
<keyword evidence="3" id="KW-1185">Reference proteome</keyword>
<comment type="caution">
    <text evidence="2">The sequence shown here is derived from an EMBL/GenBank/DDBJ whole genome shotgun (WGS) entry which is preliminary data.</text>
</comment>
<sequence>MNSYSNMSQNKQNILNADEYRSGANRLGSRLLKSGVFGAAVLSVIALNLSILAPANADTLNQTLLLDGTGLVQQTFSVGREMNPAQSALGEGVNLDASVQTDNELLQMLTQKKLQLLTSSEGVKSDGMRTREEVILAHKNGQTSSKYAKQKMAGEVAQFANPIFHEFSIYEASSRLFTDNDLDGFYQTFSVTFDADLIGFGSYERADVYAELYLSRDGGPWVHYYSTDIFTIIGDSSDDDFEVLTTLHTGYPADYYDVLIDLYEVGFDDIVATLSSDDTDNLYALPLESSDRDDIYIGDSSSEGHGGGSLSLFGLFILGCLSLKRRLF</sequence>
<name>A0A431WVF7_9GAMM</name>
<proteinExistence type="predicted"/>
<feature type="transmembrane region" description="Helical" evidence="1">
    <location>
        <begin position="31"/>
        <end position="53"/>
    </location>
</feature>
<evidence type="ECO:0000313" key="3">
    <source>
        <dbReference type="Proteomes" id="UP000267448"/>
    </source>
</evidence>
<gene>
    <name evidence="2" type="ORF">EKG38_09630</name>
</gene>
<keyword evidence="1" id="KW-0472">Membrane</keyword>
<reference evidence="2 3" key="1">
    <citation type="submission" date="2018-12" db="EMBL/GenBank/DDBJ databases">
        <authorList>
            <person name="Yu L."/>
        </authorList>
    </citation>
    <scope>NUCLEOTIDE SEQUENCE [LARGE SCALE GENOMIC DNA]</scope>
    <source>
        <strain evidence="2 3">HAW-EB2</strain>
    </source>
</reference>
<evidence type="ECO:0008006" key="4">
    <source>
        <dbReference type="Google" id="ProtNLM"/>
    </source>
</evidence>